<reference evidence="6" key="1">
    <citation type="journal article" date="2017" name="Genome Announc.">
        <title>Draft Genome Sequence of Terrimicrobium sacchariphilum NM-5T, a Facultative Anaerobic Soil Bacterium of the Class Spartobacteria.</title>
        <authorList>
            <person name="Qiu Y.L."/>
            <person name="Tourlousse D.M."/>
            <person name="Matsuura N."/>
            <person name="Ohashi A."/>
            <person name="Sekiguchi Y."/>
        </authorList>
    </citation>
    <scope>NUCLEOTIDE SEQUENCE [LARGE SCALE GENOMIC DNA]</scope>
    <source>
        <strain evidence="6">NM-5</strain>
    </source>
</reference>
<comment type="similarity">
    <text evidence="1">Belongs to the mandelate racemase/muconate lactonizing enzyme family.</text>
</comment>
<dbReference type="SMART" id="SM00922">
    <property type="entry name" value="MR_MLE"/>
    <property type="match status" value="1"/>
</dbReference>
<dbReference type="InterPro" id="IPR029017">
    <property type="entry name" value="Enolase-like_N"/>
</dbReference>
<dbReference type="GO" id="GO:0009063">
    <property type="term" value="P:amino acid catabolic process"/>
    <property type="evidence" value="ECO:0007669"/>
    <property type="project" value="InterPro"/>
</dbReference>
<comment type="caution">
    <text evidence="5">The sequence shown here is derived from an EMBL/GenBank/DDBJ whole genome shotgun (WGS) entry which is preliminary data.</text>
</comment>
<evidence type="ECO:0000259" key="4">
    <source>
        <dbReference type="SMART" id="SM00922"/>
    </source>
</evidence>
<name>A0A146G969_TERSA</name>
<dbReference type="Gene3D" id="3.20.20.120">
    <property type="entry name" value="Enolase-like C-terminal domain"/>
    <property type="match status" value="1"/>
</dbReference>
<dbReference type="EMBL" id="BDCO01000002">
    <property type="protein sequence ID" value="GAT33387.1"/>
    <property type="molecule type" value="Genomic_DNA"/>
</dbReference>
<dbReference type="InterPro" id="IPR036849">
    <property type="entry name" value="Enolase-like_C_sf"/>
</dbReference>
<dbReference type="InterPro" id="IPR013342">
    <property type="entry name" value="Mandelate_racemase_C"/>
</dbReference>
<dbReference type="PANTHER" id="PTHR48073">
    <property type="entry name" value="O-SUCCINYLBENZOATE SYNTHASE-RELATED"/>
    <property type="match status" value="1"/>
</dbReference>
<accession>A0A146G969</accession>
<dbReference type="InterPro" id="IPR013341">
    <property type="entry name" value="Mandelate_racemase_N_dom"/>
</dbReference>
<evidence type="ECO:0000313" key="5">
    <source>
        <dbReference type="EMBL" id="GAT33387.1"/>
    </source>
</evidence>
<dbReference type="SFLD" id="SFLDG00180">
    <property type="entry name" value="muconate_cycloisomerase"/>
    <property type="match status" value="1"/>
</dbReference>
<dbReference type="SUPFAM" id="SSF54826">
    <property type="entry name" value="Enolase N-terminal domain-like"/>
    <property type="match status" value="1"/>
</dbReference>
<dbReference type="Pfam" id="PF02746">
    <property type="entry name" value="MR_MLE_N"/>
    <property type="match status" value="1"/>
</dbReference>
<proteinExistence type="inferred from homology"/>
<dbReference type="InterPro" id="IPR029065">
    <property type="entry name" value="Enolase_C-like"/>
</dbReference>
<keyword evidence="2" id="KW-0479">Metal-binding</keyword>
<evidence type="ECO:0000313" key="6">
    <source>
        <dbReference type="Proteomes" id="UP000076023"/>
    </source>
</evidence>
<dbReference type="STRING" id="690879.TSACC_21803"/>
<dbReference type="SUPFAM" id="SSF51604">
    <property type="entry name" value="Enolase C-terminal domain-like"/>
    <property type="match status" value="1"/>
</dbReference>
<dbReference type="OrthoDB" id="9775391at2"/>
<dbReference type="GO" id="GO:0046872">
    <property type="term" value="F:metal ion binding"/>
    <property type="evidence" value="ECO:0007669"/>
    <property type="project" value="UniProtKB-KW"/>
</dbReference>
<evidence type="ECO:0000256" key="3">
    <source>
        <dbReference type="ARBA" id="ARBA00023235"/>
    </source>
</evidence>
<dbReference type="PROSITE" id="PS00909">
    <property type="entry name" value="MR_MLE_2"/>
    <property type="match status" value="1"/>
</dbReference>
<dbReference type="GO" id="GO:0006518">
    <property type="term" value="P:peptide metabolic process"/>
    <property type="evidence" value="ECO:0007669"/>
    <property type="project" value="UniProtKB-ARBA"/>
</dbReference>
<gene>
    <name evidence="5" type="ORF">TSACC_21803</name>
</gene>
<dbReference type="PANTHER" id="PTHR48073:SF2">
    <property type="entry name" value="O-SUCCINYLBENZOATE SYNTHASE"/>
    <property type="match status" value="1"/>
</dbReference>
<dbReference type="FunCoup" id="A0A146G969">
    <property type="interactions" value="61"/>
</dbReference>
<dbReference type="GO" id="GO:0016854">
    <property type="term" value="F:racemase and epimerase activity"/>
    <property type="evidence" value="ECO:0007669"/>
    <property type="project" value="UniProtKB-ARBA"/>
</dbReference>
<feature type="domain" description="Mandelate racemase/muconate lactonizing enzyme C-terminal" evidence="4">
    <location>
        <begin position="125"/>
        <end position="225"/>
    </location>
</feature>
<dbReference type="AlphaFoldDB" id="A0A146G969"/>
<dbReference type="InterPro" id="IPR018110">
    <property type="entry name" value="Mandel_Rmase/mucon_lact_enz_CS"/>
</dbReference>
<dbReference type="Pfam" id="PF13378">
    <property type="entry name" value="MR_MLE_C"/>
    <property type="match status" value="1"/>
</dbReference>
<dbReference type="Proteomes" id="UP000076023">
    <property type="component" value="Unassembled WGS sequence"/>
</dbReference>
<organism evidence="5 6">
    <name type="scientific">Terrimicrobium sacchariphilum</name>
    <dbReference type="NCBI Taxonomy" id="690879"/>
    <lineage>
        <taxon>Bacteria</taxon>
        <taxon>Pseudomonadati</taxon>
        <taxon>Verrucomicrobiota</taxon>
        <taxon>Terrimicrobiia</taxon>
        <taxon>Terrimicrobiales</taxon>
        <taxon>Terrimicrobiaceae</taxon>
        <taxon>Terrimicrobium</taxon>
    </lineage>
</organism>
<keyword evidence="6" id="KW-1185">Reference proteome</keyword>
<dbReference type="InParanoid" id="A0A146G969"/>
<keyword evidence="3" id="KW-0413">Isomerase</keyword>
<sequence>MNVHGEIFTIRLPRPFRIAHGVSHTRETVLVQVSDGGFTGWGEGALPPYYPSRAGACLEWLRHIEAEADPLAVLPPVPADAAAARVALEMARFDLAARRAGLPLGRFLGLEARETVSVARTLSIPQNIAELAEMLADGRAQGSRLFKLKMGGAVGWDIDCARQAVRLAPDCRFMADVNAGWRIGEAIEALPLLAKLGFVLVEQPVGVDWENWRELREFTRSAPLLIADESFQDAGDLPAAMELADGVNVKIIKAGGVAAAKDLLTEARRRGLQTMIGVMVETGIARSAAAQLASLADWVDIDPPDTIPTEPLCGFAIEGDQLRLHEGAGLALSAVTAGDRAG</sequence>
<dbReference type="RefSeq" id="WP_075079123.1">
    <property type="nucleotide sequence ID" value="NZ_BDCO01000002.1"/>
</dbReference>
<dbReference type="SFLD" id="SFLDS00001">
    <property type="entry name" value="Enolase"/>
    <property type="match status" value="1"/>
</dbReference>
<protein>
    <submittedName>
        <fullName evidence="5">L-alanine-DL-glutamate epimerase</fullName>
    </submittedName>
</protein>
<evidence type="ECO:0000256" key="1">
    <source>
        <dbReference type="ARBA" id="ARBA00008031"/>
    </source>
</evidence>
<dbReference type="Gene3D" id="3.30.390.10">
    <property type="entry name" value="Enolase-like, N-terminal domain"/>
    <property type="match status" value="1"/>
</dbReference>
<evidence type="ECO:0000256" key="2">
    <source>
        <dbReference type="ARBA" id="ARBA00022723"/>
    </source>
</evidence>